<accession>A0A6M3LN00</accession>
<gene>
    <name evidence="1" type="ORF">MM415A02778_0002</name>
    <name evidence="2" type="ORF">MM415B03683_0002</name>
</gene>
<organism evidence="2">
    <name type="scientific">viral metagenome</name>
    <dbReference type="NCBI Taxonomy" id="1070528"/>
    <lineage>
        <taxon>unclassified sequences</taxon>
        <taxon>metagenomes</taxon>
        <taxon>organismal metagenomes</taxon>
    </lineage>
</organism>
<evidence type="ECO:0000313" key="2">
    <source>
        <dbReference type="EMBL" id="QJA95002.1"/>
    </source>
</evidence>
<name>A0A6M3LN00_9ZZZZ</name>
<protein>
    <submittedName>
        <fullName evidence="2">Uncharacterized protein</fullName>
    </submittedName>
</protein>
<reference evidence="2" key="1">
    <citation type="submission" date="2020-03" db="EMBL/GenBank/DDBJ databases">
        <title>The deep terrestrial virosphere.</title>
        <authorList>
            <person name="Holmfeldt K."/>
            <person name="Nilsson E."/>
            <person name="Simone D."/>
            <person name="Lopez-Fernandez M."/>
            <person name="Wu X."/>
            <person name="de Brujin I."/>
            <person name="Lundin D."/>
            <person name="Andersson A."/>
            <person name="Bertilsson S."/>
            <person name="Dopson M."/>
        </authorList>
    </citation>
    <scope>NUCLEOTIDE SEQUENCE</scope>
    <source>
        <strain evidence="1">MM415A02778</strain>
        <strain evidence="2">MM415B03683</strain>
    </source>
</reference>
<proteinExistence type="predicted"/>
<sequence length="58" mass="6729">MKLNEAYENMKQKESEWGKWIEKAVELRSSKLTVGLASSELLAYDSIAKEILQKERLN</sequence>
<evidence type="ECO:0000313" key="1">
    <source>
        <dbReference type="EMBL" id="QJA72377.1"/>
    </source>
</evidence>
<dbReference type="EMBL" id="MT143278">
    <property type="protein sequence ID" value="QJA95002.1"/>
    <property type="molecule type" value="Genomic_DNA"/>
</dbReference>
<dbReference type="EMBL" id="MT141947">
    <property type="protein sequence ID" value="QJA72377.1"/>
    <property type="molecule type" value="Genomic_DNA"/>
</dbReference>
<dbReference type="AlphaFoldDB" id="A0A6M3LN00"/>